<dbReference type="InterPro" id="IPR037359">
    <property type="entry name" value="NST/OST"/>
</dbReference>
<dbReference type="EMBL" id="CP020370">
    <property type="protein sequence ID" value="AUB80426.1"/>
    <property type="molecule type" value="Genomic_DNA"/>
</dbReference>
<accession>A0A2K8U4A9</accession>
<organism evidence="4 5">
    <name type="scientific">Candidatus Thiodictyon syntrophicum</name>
    <dbReference type="NCBI Taxonomy" id="1166950"/>
    <lineage>
        <taxon>Bacteria</taxon>
        <taxon>Pseudomonadati</taxon>
        <taxon>Pseudomonadota</taxon>
        <taxon>Gammaproteobacteria</taxon>
        <taxon>Chromatiales</taxon>
        <taxon>Chromatiaceae</taxon>
        <taxon>Thiodictyon</taxon>
    </lineage>
</organism>
<dbReference type="RefSeq" id="WP_100918226.1">
    <property type="nucleotide sequence ID" value="NZ_CP020370.1"/>
</dbReference>
<feature type="domain" description="Sulfotransferase" evidence="3">
    <location>
        <begin position="11"/>
        <end position="132"/>
    </location>
</feature>
<proteinExistence type="predicted"/>
<keyword evidence="5" id="KW-1185">Reference proteome</keyword>
<keyword evidence="1" id="KW-0808">Transferase</keyword>
<dbReference type="InterPro" id="IPR027417">
    <property type="entry name" value="P-loop_NTPase"/>
</dbReference>
<dbReference type="KEGG" id="tsy:THSYN_05325"/>
<dbReference type="AlphaFoldDB" id="A0A2K8U4A9"/>
<dbReference type="PANTHER" id="PTHR10605">
    <property type="entry name" value="HEPARAN SULFATE SULFOTRANSFERASE"/>
    <property type="match status" value="1"/>
</dbReference>
<evidence type="ECO:0000256" key="2">
    <source>
        <dbReference type="ARBA" id="ARBA00023180"/>
    </source>
</evidence>
<evidence type="ECO:0000259" key="3">
    <source>
        <dbReference type="Pfam" id="PF00685"/>
    </source>
</evidence>
<dbReference type="Pfam" id="PF00685">
    <property type="entry name" value="Sulfotransfer_1"/>
    <property type="match status" value="1"/>
</dbReference>
<evidence type="ECO:0000313" key="5">
    <source>
        <dbReference type="Proteomes" id="UP000232638"/>
    </source>
</evidence>
<reference evidence="4 5" key="1">
    <citation type="submission" date="2017-03" db="EMBL/GenBank/DDBJ databases">
        <title>Complete genome sequence of Candidatus 'Thiodictyon syntrophicum' sp. nov. strain Cad16T, a photolithoautotroph purple sulfur bacterium isolated from an alpine meromictic lake.</title>
        <authorList>
            <person name="Luedin S.M."/>
            <person name="Pothier J.F."/>
            <person name="Danza F."/>
            <person name="Storelli N."/>
            <person name="Wittwer M."/>
            <person name="Tonolla M."/>
        </authorList>
    </citation>
    <scope>NUCLEOTIDE SEQUENCE [LARGE SCALE GENOMIC DNA]</scope>
    <source>
        <strain evidence="4 5">Cad16T</strain>
    </source>
</reference>
<name>A0A2K8U4A9_9GAMM</name>
<dbReference type="Proteomes" id="UP000232638">
    <property type="component" value="Chromosome"/>
</dbReference>
<keyword evidence="2" id="KW-0325">Glycoprotein</keyword>
<dbReference type="Gene3D" id="3.40.50.300">
    <property type="entry name" value="P-loop containing nucleotide triphosphate hydrolases"/>
    <property type="match status" value="1"/>
</dbReference>
<evidence type="ECO:0000256" key="1">
    <source>
        <dbReference type="ARBA" id="ARBA00022679"/>
    </source>
</evidence>
<protein>
    <recommendedName>
        <fullName evidence="3">Sulfotransferase domain-containing protein</fullName>
    </recommendedName>
</protein>
<dbReference type="InterPro" id="IPR000863">
    <property type="entry name" value="Sulfotransferase_dom"/>
</dbReference>
<dbReference type="GO" id="GO:0008146">
    <property type="term" value="F:sulfotransferase activity"/>
    <property type="evidence" value="ECO:0007669"/>
    <property type="project" value="InterPro"/>
</dbReference>
<dbReference type="OrthoDB" id="9075305at2"/>
<dbReference type="PANTHER" id="PTHR10605:SF56">
    <property type="entry name" value="BIFUNCTIONAL HEPARAN SULFATE N-DEACETYLASE_N-SULFOTRANSFERASE"/>
    <property type="match status" value="1"/>
</dbReference>
<gene>
    <name evidence="4" type="ORF">THSYN_05325</name>
</gene>
<evidence type="ECO:0000313" key="4">
    <source>
        <dbReference type="EMBL" id="AUB80426.1"/>
    </source>
</evidence>
<sequence length="334" mass="36487">MVDHCLADEYPDIVIAGFPKAGTTALATLLSGHRQVSLMEPKEPHRFSWGLDPDIPARARANGLNAADYGAAIAAARRRGRLVIDASTSYCHPAVIAGTARRLKEANPGLKVFLMVRDPVKRLVSDWRMRRAEGWARLRLSEEVRDNLKALAIAVGAAADDDLVERMQSSRDWLGPDRPPDRGSISLIACGFYDPLVEVYAREFGESLLVIPQESLRSDQGLVLGRCFAYLGLAPEPVAGGSDEFNVGDHRLETGVSRLLRRTGIAGLAQRLLPHSLVARVRHALTRKSEPGLDDLAGSPEGAVMERLYGVLSAATAARMEREYGVRWGPRRPT</sequence>
<dbReference type="SUPFAM" id="SSF52540">
    <property type="entry name" value="P-loop containing nucleoside triphosphate hydrolases"/>
    <property type="match status" value="1"/>
</dbReference>